<dbReference type="InterPro" id="IPR012165">
    <property type="entry name" value="Cyt_c3_hydrogenase_gsu"/>
</dbReference>
<keyword evidence="6" id="KW-1185">Reference proteome</keyword>
<dbReference type="EMBL" id="QXIU01000197">
    <property type="protein sequence ID" value="RIE08565.1"/>
    <property type="molecule type" value="Genomic_DNA"/>
</dbReference>
<feature type="binding site" evidence="1">
    <location>
        <begin position="62"/>
        <end position="64"/>
    </location>
    <ligand>
        <name>FAD</name>
        <dbReference type="ChEBI" id="CHEBI:57692"/>
    </ligand>
</feature>
<accession>A0A398D3V9</accession>
<protein>
    <submittedName>
        <fullName evidence="4">Sulfide/dihydroorotate dehydrogenase-like FAD/NAD-binding protein</fullName>
    </submittedName>
</protein>
<evidence type="ECO:0000259" key="3">
    <source>
        <dbReference type="PROSITE" id="PS51384"/>
    </source>
</evidence>
<name>A0A398D3V9_9BACT</name>
<evidence type="ECO:0000313" key="4">
    <source>
        <dbReference type="EMBL" id="RIE07258.1"/>
    </source>
</evidence>
<dbReference type="GO" id="GO:0046872">
    <property type="term" value="F:metal ion binding"/>
    <property type="evidence" value="ECO:0007669"/>
    <property type="project" value="UniProtKB-KW"/>
</dbReference>
<dbReference type="Proteomes" id="UP000266260">
    <property type="component" value="Unassembled WGS sequence"/>
</dbReference>
<comment type="cofactor">
    <cofactor evidence="1">
        <name>FAD</name>
        <dbReference type="ChEBI" id="CHEBI:57692"/>
    </cofactor>
    <text evidence="1">Binds 1 FAD per subunit.</text>
</comment>
<dbReference type="AlphaFoldDB" id="A0A398D3V9"/>
<dbReference type="PANTHER" id="PTHR43513">
    <property type="entry name" value="DIHYDROOROTATE DEHYDROGENASE B (NAD(+)), ELECTRON TRANSFER SUBUNIT"/>
    <property type="match status" value="1"/>
</dbReference>
<evidence type="ECO:0000313" key="6">
    <source>
        <dbReference type="Proteomes" id="UP000266260"/>
    </source>
</evidence>
<feature type="binding site" evidence="2">
    <location>
        <position position="222"/>
    </location>
    <ligand>
        <name>[2Fe-2S] cluster</name>
        <dbReference type="ChEBI" id="CHEBI:190135"/>
    </ligand>
</feature>
<keyword evidence="2" id="KW-0001">2Fe-2S</keyword>
<dbReference type="RefSeq" id="WP_119120274.1">
    <property type="nucleotide sequence ID" value="NZ_QXIT01000120.1"/>
</dbReference>
<dbReference type="CDD" id="cd06219">
    <property type="entry name" value="DHOD_e_trans_like1"/>
    <property type="match status" value="1"/>
</dbReference>
<dbReference type="GO" id="GO:0051537">
    <property type="term" value="F:2 iron, 2 sulfur cluster binding"/>
    <property type="evidence" value="ECO:0007669"/>
    <property type="project" value="UniProtKB-KW"/>
</dbReference>
<dbReference type="GO" id="GO:0006221">
    <property type="term" value="P:pyrimidine nucleotide biosynthetic process"/>
    <property type="evidence" value="ECO:0007669"/>
    <property type="project" value="InterPro"/>
</dbReference>
<dbReference type="PROSITE" id="PS51384">
    <property type="entry name" value="FAD_FR"/>
    <property type="match status" value="1"/>
</dbReference>
<dbReference type="Gene3D" id="3.40.50.80">
    <property type="entry name" value="Nucleotide-binding domain of ferredoxin-NADP reductase (FNR) module"/>
    <property type="match status" value="1"/>
</dbReference>
<feature type="binding site" evidence="2">
    <location>
        <position position="237"/>
    </location>
    <ligand>
        <name>[2Fe-2S] cluster</name>
        <dbReference type="ChEBI" id="CHEBI:190135"/>
    </ligand>
</feature>
<dbReference type="SUPFAM" id="SSF52343">
    <property type="entry name" value="Ferredoxin reductase-like, C-terminal NADP-linked domain"/>
    <property type="match status" value="1"/>
</dbReference>
<organism evidence="4 6">
    <name type="scientific">Candidatus Cryosericum odellii</name>
    <dbReference type="NCBI Taxonomy" id="2290917"/>
    <lineage>
        <taxon>Bacteria</taxon>
        <taxon>Pseudomonadati</taxon>
        <taxon>Caldisericota/Cryosericota group</taxon>
        <taxon>Candidatus Cryosericota</taxon>
        <taxon>Candidatus Cryosericia</taxon>
        <taxon>Candidatus Cryosericales</taxon>
        <taxon>Candidatus Cryosericaceae</taxon>
        <taxon>Candidatus Cryosericum</taxon>
    </lineage>
</organism>
<sequence>MNTIRKREELGPNVIRYVVDAPLVATHRKPGQFVIIRVTDHGERIPLTIADANPEMGTISLIVQSVGKTTREMAMLRPGNVIHDIVGSLGKPTHIQRFGTVLCVGGGIGIAPLYPIAKGMKEARNRVITVLGARTHDLLILEDDMRNVSDELIVTTDDGSYGTKGLVTDAIRSLVSDGNHIDQAVVIGPPLMMKFTSLLTRELGIPTMASLNPIMIDGTGMCGGCRVTVGGEIKFACVDGPEFDAHEVDWDSMIRRLGTYRTAEQVAADRYDHECRVGLDAGESR</sequence>
<feature type="binding site" evidence="2">
    <location>
        <position position="225"/>
    </location>
    <ligand>
        <name>[2Fe-2S] cluster</name>
        <dbReference type="ChEBI" id="CHEBI:190135"/>
    </ligand>
</feature>
<dbReference type="NCBIfam" id="NF004862">
    <property type="entry name" value="PRK06222.1"/>
    <property type="match status" value="1"/>
</dbReference>
<dbReference type="InterPro" id="IPR017927">
    <property type="entry name" value="FAD-bd_FR_type"/>
</dbReference>
<dbReference type="InterPro" id="IPR001433">
    <property type="entry name" value="OxRdtase_FAD/NAD-bd"/>
</dbReference>
<comment type="caution">
    <text evidence="4">The sequence shown here is derived from an EMBL/GenBank/DDBJ whole genome shotgun (WGS) entry which is preliminary data.</text>
</comment>
<dbReference type="GO" id="GO:0016491">
    <property type="term" value="F:oxidoreductase activity"/>
    <property type="evidence" value="ECO:0007669"/>
    <property type="project" value="InterPro"/>
</dbReference>
<evidence type="ECO:0000256" key="2">
    <source>
        <dbReference type="PIRSR" id="PIRSR006816-2"/>
    </source>
</evidence>
<dbReference type="Gene3D" id="2.40.30.10">
    <property type="entry name" value="Translation factors"/>
    <property type="match status" value="1"/>
</dbReference>
<comment type="cofactor">
    <cofactor evidence="2">
        <name>[2Fe-2S] cluster</name>
        <dbReference type="ChEBI" id="CHEBI:190135"/>
    </cofactor>
    <text evidence="2">Binds 1 [2Fe-2S] cluster per subunit.</text>
</comment>
<dbReference type="OrthoDB" id="9778346at2"/>
<keyword evidence="2" id="KW-0479">Metal-binding</keyword>
<proteinExistence type="predicted"/>
<dbReference type="EMBL" id="QXIT01000120">
    <property type="protein sequence ID" value="RIE07258.1"/>
    <property type="molecule type" value="Genomic_DNA"/>
</dbReference>
<dbReference type="PANTHER" id="PTHR43513:SF3">
    <property type="entry name" value="DIHYDROOROTATE DEHYDROGENASE B (NAD(+)), ELECTRON TRANSFER SUBUNIT-RELATED"/>
    <property type="match status" value="1"/>
</dbReference>
<evidence type="ECO:0000256" key="1">
    <source>
        <dbReference type="PIRSR" id="PIRSR006816-1"/>
    </source>
</evidence>
<keyword evidence="2" id="KW-0411">Iron-sulfur</keyword>
<keyword evidence="1" id="KW-0285">Flavoprotein</keyword>
<dbReference type="PIRSF" id="PIRSF006816">
    <property type="entry name" value="Cyc3_hyd_g"/>
    <property type="match status" value="1"/>
</dbReference>
<keyword evidence="2" id="KW-0408">Iron</keyword>
<dbReference type="GO" id="GO:0050660">
    <property type="term" value="F:flavin adenine dinucleotide binding"/>
    <property type="evidence" value="ECO:0007669"/>
    <property type="project" value="InterPro"/>
</dbReference>
<evidence type="ECO:0000313" key="5">
    <source>
        <dbReference type="EMBL" id="RIE08565.1"/>
    </source>
</evidence>
<gene>
    <name evidence="5" type="ORF">SMC5_07900</name>
    <name evidence="4" type="ORF">SMC6_07055</name>
</gene>
<dbReference type="Pfam" id="PF00175">
    <property type="entry name" value="NAD_binding_1"/>
    <property type="match status" value="1"/>
</dbReference>
<accession>A0A398D0V8</accession>
<evidence type="ECO:0000313" key="7">
    <source>
        <dbReference type="Proteomes" id="UP000266489"/>
    </source>
</evidence>
<dbReference type="SUPFAM" id="SSF63380">
    <property type="entry name" value="Riboflavin synthase domain-like"/>
    <property type="match status" value="1"/>
</dbReference>
<dbReference type="InterPro" id="IPR039261">
    <property type="entry name" value="FNR_nucleotide-bd"/>
</dbReference>
<dbReference type="InterPro" id="IPR019480">
    <property type="entry name" value="Dihydroorotate_DH_Fe-S-bd"/>
</dbReference>
<dbReference type="Pfam" id="PF10418">
    <property type="entry name" value="DHODB_Fe-S_bind"/>
    <property type="match status" value="1"/>
</dbReference>
<reference evidence="6 7" key="1">
    <citation type="submission" date="2018-09" db="EMBL/GenBank/DDBJ databases">
        <title>Discovery and Ecogenomic Context for Candidatus Cryosericales, a Global Caldiserica Order Active in Thawing Permafrost.</title>
        <authorList>
            <person name="Martinez M.A."/>
            <person name="Woodcroft B.J."/>
            <person name="Ignacio Espinoza J.C."/>
            <person name="Zayed A."/>
            <person name="Singleton C.M."/>
            <person name="Boyd J."/>
            <person name="Li Y.-F."/>
            <person name="Purvine S."/>
            <person name="Maughan H."/>
            <person name="Hodgkins S.B."/>
            <person name="Anderson D."/>
            <person name="Sederholm M."/>
            <person name="Temperton B."/>
            <person name="Saleska S.R."/>
            <person name="Tyson G.W."/>
            <person name="Rich V.I."/>
        </authorList>
    </citation>
    <scope>NUCLEOTIDE SEQUENCE [LARGE SCALE GENOMIC DNA]</scope>
    <source>
        <strain evidence="5 7">SMC5</strain>
        <strain evidence="4 6">SMC6</strain>
    </source>
</reference>
<dbReference type="Proteomes" id="UP000266489">
    <property type="component" value="Unassembled WGS sequence"/>
</dbReference>
<keyword evidence="1" id="KW-0274">FAD</keyword>
<feature type="domain" description="FAD-binding FR-type" evidence="3">
    <location>
        <begin position="1"/>
        <end position="95"/>
    </location>
</feature>
<dbReference type="InterPro" id="IPR050353">
    <property type="entry name" value="PyrK_electron_transfer"/>
</dbReference>
<dbReference type="InterPro" id="IPR017938">
    <property type="entry name" value="Riboflavin_synthase-like_b-brl"/>
</dbReference>